<dbReference type="RefSeq" id="WP_345677647.1">
    <property type="nucleotide sequence ID" value="NZ_BAABHS010000017.1"/>
</dbReference>
<protein>
    <submittedName>
        <fullName evidence="7">PLP-dependent aminotransferase family protein</fullName>
    </submittedName>
</protein>
<evidence type="ECO:0000256" key="3">
    <source>
        <dbReference type="ARBA" id="ARBA00023015"/>
    </source>
</evidence>
<comment type="caution">
    <text evidence="7">The sequence shown here is derived from an EMBL/GenBank/DDBJ whole genome shotgun (WGS) entry which is preliminary data.</text>
</comment>
<evidence type="ECO:0000313" key="8">
    <source>
        <dbReference type="Proteomes" id="UP001500466"/>
    </source>
</evidence>
<dbReference type="CDD" id="cd07377">
    <property type="entry name" value="WHTH_GntR"/>
    <property type="match status" value="1"/>
</dbReference>
<dbReference type="InterPro" id="IPR015421">
    <property type="entry name" value="PyrdxlP-dep_Trfase_major"/>
</dbReference>
<evidence type="ECO:0000313" key="7">
    <source>
        <dbReference type="EMBL" id="GAA4975104.1"/>
    </source>
</evidence>
<dbReference type="InterPro" id="IPR004839">
    <property type="entry name" value="Aminotransferase_I/II_large"/>
</dbReference>
<keyword evidence="8" id="KW-1185">Reference proteome</keyword>
<evidence type="ECO:0000256" key="4">
    <source>
        <dbReference type="ARBA" id="ARBA00023125"/>
    </source>
</evidence>
<dbReference type="EMBL" id="BAABHS010000017">
    <property type="protein sequence ID" value="GAA4975104.1"/>
    <property type="molecule type" value="Genomic_DNA"/>
</dbReference>
<comment type="similarity">
    <text evidence="1">In the C-terminal section; belongs to the class-I pyridoxal-phosphate-dependent aminotransferase family.</text>
</comment>
<dbReference type="CDD" id="cd00609">
    <property type="entry name" value="AAT_like"/>
    <property type="match status" value="1"/>
</dbReference>
<keyword evidence="2" id="KW-0663">Pyridoxal phosphate</keyword>
<evidence type="ECO:0000259" key="6">
    <source>
        <dbReference type="PROSITE" id="PS50949"/>
    </source>
</evidence>
<dbReference type="InterPro" id="IPR015424">
    <property type="entry name" value="PyrdxlP-dep_Trfase"/>
</dbReference>
<gene>
    <name evidence="7" type="ORF">GCM10023205_47410</name>
</gene>
<keyword evidence="5" id="KW-0804">Transcription</keyword>
<dbReference type="PROSITE" id="PS50949">
    <property type="entry name" value="HTH_GNTR"/>
    <property type="match status" value="1"/>
</dbReference>
<keyword evidence="7" id="KW-0808">Transferase</keyword>
<dbReference type="InterPro" id="IPR015422">
    <property type="entry name" value="PyrdxlP-dep_Trfase_small"/>
</dbReference>
<evidence type="ECO:0000256" key="2">
    <source>
        <dbReference type="ARBA" id="ARBA00022898"/>
    </source>
</evidence>
<feature type="domain" description="HTH gntR-type" evidence="6">
    <location>
        <begin position="1"/>
        <end position="68"/>
    </location>
</feature>
<evidence type="ECO:0000256" key="5">
    <source>
        <dbReference type="ARBA" id="ARBA00023163"/>
    </source>
</evidence>
<dbReference type="Gene3D" id="3.40.640.10">
    <property type="entry name" value="Type I PLP-dependent aspartate aminotransferase-like (Major domain)"/>
    <property type="match status" value="1"/>
</dbReference>
<dbReference type="InterPro" id="IPR036388">
    <property type="entry name" value="WH-like_DNA-bd_sf"/>
</dbReference>
<dbReference type="Pfam" id="PF00155">
    <property type="entry name" value="Aminotran_1_2"/>
    <property type="match status" value="1"/>
</dbReference>
<keyword evidence="7" id="KW-0032">Aminotransferase</keyword>
<sequence>MDFRTVADAVAADIASGRLRPGDRLPTQRDFARAHGIANSTATRVYAELTRRGLVVGEVGRGTYVRAATPRPFALAEPTTAAVDLELSVPAVPEQFPLLADGMSRMLRPDVLRDALRPVGAAGTPEAREAAAGVLARAGWAPEPDRVLFTGTGRQALAAAVAALVPPGGRLGVEDLTYPAARAIATRVGATLVPLGMDTEGLRPDALAEAHRSARLHAVYVQPTLHNPLSVTLPYQRRLELAQVTGTLGIPIIEDAVWSHLATDPGPPLAAFAPHHTVLIDSLSKRVAPGLTLGFAVAPASGADAVAHAIRSGAWTAPRFALETALGWMRDGTVRSIEAAKRTDARARQAAVADLLAGFRIRTAPEASMCWWDLPEPWRADTFVAAAARRGIAVTPGAAFAVRATAAPNAVRLGLASPPPDVLARAVATLAALARSAPDDEAIG</sequence>
<dbReference type="Gene3D" id="3.90.1150.10">
    <property type="entry name" value="Aspartate Aminotransferase, domain 1"/>
    <property type="match status" value="1"/>
</dbReference>
<evidence type="ECO:0000256" key="1">
    <source>
        <dbReference type="ARBA" id="ARBA00005384"/>
    </source>
</evidence>
<dbReference type="Pfam" id="PF00392">
    <property type="entry name" value="GntR"/>
    <property type="match status" value="1"/>
</dbReference>
<name>A0ABP9HPE8_9ACTN</name>
<keyword evidence="4" id="KW-0238">DNA-binding</keyword>
<dbReference type="InterPro" id="IPR000524">
    <property type="entry name" value="Tscrpt_reg_HTH_GntR"/>
</dbReference>
<dbReference type="InterPro" id="IPR051446">
    <property type="entry name" value="HTH_trans_reg/aminotransferase"/>
</dbReference>
<dbReference type="Proteomes" id="UP001500466">
    <property type="component" value="Unassembled WGS sequence"/>
</dbReference>
<proteinExistence type="inferred from homology"/>
<keyword evidence="3" id="KW-0805">Transcription regulation</keyword>
<dbReference type="GO" id="GO:0008483">
    <property type="term" value="F:transaminase activity"/>
    <property type="evidence" value="ECO:0007669"/>
    <property type="project" value="UniProtKB-KW"/>
</dbReference>
<reference evidence="8" key="1">
    <citation type="journal article" date="2019" name="Int. J. Syst. Evol. Microbiol.">
        <title>The Global Catalogue of Microorganisms (GCM) 10K type strain sequencing project: providing services to taxonomists for standard genome sequencing and annotation.</title>
        <authorList>
            <consortium name="The Broad Institute Genomics Platform"/>
            <consortium name="The Broad Institute Genome Sequencing Center for Infectious Disease"/>
            <person name="Wu L."/>
            <person name="Ma J."/>
        </authorList>
    </citation>
    <scope>NUCLEOTIDE SEQUENCE [LARGE SCALE GENOMIC DNA]</scope>
    <source>
        <strain evidence="8">JCM 17986</strain>
    </source>
</reference>
<dbReference type="InterPro" id="IPR036390">
    <property type="entry name" value="WH_DNA-bd_sf"/>
</dbReference>
<dbReference type="PANTHER" id="PTHR46577:SF1">
    <property type="entry name" value="HTH-TYPE TRANSCRIPTIONAL REGULATORY PROTEIN GABR"/>
    <property type="match status" value="1"/>
</dbReference>
<accession>A0ABP9HPE8</accession>
<dbReference type="Gene3D" id="1.10.10.10">
    <property type="entry name" value="Winged helix-like DNA-binding domain superfamily/Winged helix DNA-binding domain"/>
    <property type="match status" value="1"/>
</dbReference>
<dbReference type="SMART" id="SM00345">
    <property type="entry name" value="HTH_GNTR"/>
    <property type="match status" value="1"/>
</dbReference>
<organism evidence="7 8">
    <name type="scientific">Yinghuangia aomiensis</name>
    <dbReference type="NCBI Taxonomy" id="676205"/>
    <lineage>
        <taxon>Bacteria</taxon>
        <taxon>Bacillati</taxon>
        <taxon>Actinomycetota</taxon>
        <taxon>Actinomycetes</taxon>
        <taxon>Kitasatosporales</taxon>
        <taxon>Streptomycetaceae</taxon>
        <taxon>Yinghuangia</taxon>
    </lineage>
</organism>
<dbReference type="SUPFAM" id="SSF53383">
    <property type="entry name" value="PLP-dependent transferases"/>
    <property type="match status" value="1"/>
</dbReference>
<dbReference type="PANTHER" id="PTHR46577">
    <property type="entry name" value="HTH-TYPE TRANSCRIPTIONAL REGULATORY PROTEIN GABR"/>
    <property type="match status" value="1"/>
</dbReference>
<dbReference type="SUPFAM" id="SSF46785">
    <property type="entry name" value="Winged helix' DNA-binding domain"/>
    <property type="match status" value="1"/>
</dbReference>